<dbReference type="AlphaFoldDB" id="H3GDJ7"/>
<feature type="coiled-coil region" evidence="1">
    <location>
        <begin position="77"/>
        <end position="132"/>
    </location>
</feature>
<reference evidence="3" key="1">
    <citation type="journal article" date="2006" name="Science">
        <title>Phytophthora genome sequences uncover evolutionary origins and mechanisms of pathogenesis.</title>
        <authorList>
            <person name="Tyler B.M."/>
            <person name="Tripathy S."/>
            <person name="Zhang X."/>
            <person name="Dehal P."/>
            <person name="Jiang R.H."/>
            <person name="Aerts A."/>
            <person name="Arredondo F.D."/>
            <person name="Baxter L."/>
            <person name="Bensasson D."/>
            <person name="Beynon J.L."/>
            <person name="Chapman J."/>
            <person name="Damasceno C.M."/>
            <person name="Dorrance A.E."/>
            <person name="Dou D."/>
            <person name="Dickerman A.W."/>
            <person name="Dubchak I.L."/>
            <person name="Garbelotto M."/>
            <person name="Gijzen M."/>
            <person name="Gordon S.G."/>
            <person name="Govers F."/>
            <person name="Grunwald N.J."/>
            <person name="Huang W."/>
            <person name="Ivors K.L."/>
            <person name="Jones R.W."/>
            <person name="Kamoun S."/>
            <person name="Krampis K."/>
            <person name="Lamour K.H."/>
            <person name="Lee M.K."/>
            <person name="McDonald W.H."/>
            <person name="Medina M."/>
            <person name="Meijer H.J."/>
            <person name="Nordberg E.K."/>
            <person name="Maclean D.J."/>
            <person name="Ospina-Giraldo M.D."/>
            <person name="Morris P.F."/>
            <person name="Phuntumart V."/>
            <person name="Putnam N.H."/>
            <person name="Rash S."/>
            <person name="Rose J.K."/>
            <person name="Sakihama Y."/>
            <person name="Salamov A.A."/>
            <person name="Savidor A."/>
            <person name="Scheuring C.F."/>
            <person name="Smith B.M."/>
            <person name="Sobral B.W."/>
            <person name="Terry A."/>
            <person name="Torto-Alalibo T.A."/>
            <person name="Win J."/>
            <person name="Xu Z."/>
            <person name="Zhang H."/>
            <person name="Grigoriev I.V."/>
            <person name="Rokhsar D.S."/>
            <person name="Boore J.L."/>
        </authorList>
    </citation>
    <scope>NUCLEOTIDE SEQUENCE [LARGE SCALE GENOMIC DNA]</scope>
    <source>
        <strain evidence="3">Pr102</strain>
    </source>
</reference>
<dbReference type="eggNOG" id="ENOG502SAK6">
    <property type="taxonomic scope" value="Eukaryota"/>
</dbReference>
<dbReference type="Proteomes" id="UP000005238">
    <property type="component" value="Unassembled WGS sequence"/>
</dbReference>
<dbReference type="OMA" id="FLDWFAR"/>
<dbReference type="HOGENOM" id="CLU_812541_0_0_1"/>
<organism evidence="2 3">
    <name type="scientific">Phytophthora ramorum</name>
    <name type="common">Sudden oak death agent</name>
    <dbReference type="NCBI Taxonomy" id="164328"/>
    <lineage>
        <taxon>Eukaryota</taxon>
        <taxon>Sar</taxon>
        <taxon>Stramenopiles</taxon>
        <taxon>Oomycota</taxon>
        <taxon>Peronosporomycetes</taxon>
        <taxon>Peronosporales</taxon>
        <taxon>Peronosporaceae</taxon>
        <taxon>Phytophthora</taxon>
    </lineage>
</organism>
<feature type="coiled-coil region" evidence="1">
    <location>
        <begin position="302"/>
        <end position="336"/>
    </location>
</feature>
<sequence length="365" mass="40690">MAIKPLAQAVQRDIRLLAQDVVSDSGQSSTIGITVLYQLGARKTKSSTVAADRSMAASFVALQVADLFDAHAAEAPIHRLVSVLNAQAAQIRELQENLRLVQASQRQTLADCKILRAAVSMLEHRVQKAESEGATMKKSAIAMRAQLETIDCQLRVKADRQEVDDVEIRAKTASGELGKELRCELASLQLVQCLQTEQTELHERMEAVDRRLITKMDKSESARLDGVLVQIHSFRPMVTQLSKQVETVQLQQKQTQRFVARLDSEHEAHKIGQEEAWHHADKLRQMLDAFEHRHHQAVAPQIQRLDSMTDQLQLALDELKTAAATSEATLRALSAKFHSSGGAFATQLQQQYQHFEVGTGIQRLC</sequence>
<accession>H3GDJ7</accession>
<dbReference type="VEuPathDB" id="FungiDB:KRP22_2329"/>
<evidence type="ECO:0000313" key="3">
    <source>
        <dbReference type="Proteomes" id="UP000005238"/>
    </source>
</evidence>
<keyword evidence="1" id="KW-0175">Coiled coil</keyword>
<name>H3GDJ7_PHYRM</name>
<keyword evidence="3" id="KW-1185">Reference proteome</keyword>
<reference evidence="2" key="2">
    <citation type="submission" date="2015-06" db="UniProtKB">
        <authorList>
            <consortium name="EnsemblProtists"/>
        </authorList>
    </citation>
    <scope>IDENTIFICATION</scope>
    <source>
        <strain evidence="2">Pr102</strain>
    </source>
</reference>
<dbReference type="EMBL" id="DS566001">
    <property type="status" value="NOT_ANNOTATED_CDS"/>
    <property type="molecule type" value="Genomic_DNA"/>
</dbReference>
<evidence type="ECO:0000256" key="1">
    <source>
        <dbReference type="SAM" id="Coils"/>
    </source>
</evidence>
<evidence type="ECO:0000313" key="2">
    <source>
        <dbReference type="EnsemblProtists" id="Phyra73632"/>
    </source>
</evidence>
<proteinExistence type="predicted"/>
<dbReference type="VEuPathDB" id="FungiDB:KRP23_4444"/>
<protein>
    <submittedName>
        <fullName evidence="2">Uncharacterized protein</fullName>
    </submittedName>
</protein>
<dbReference type="InParanoid" id="H3GDJ7"/>
<dbReference type="EnsemblProtists" id="Phyra73632">
    <property type="protein sequence ID" value="Phyra73632"/>
    <property type="gene ID" value="Phyra73632"/>
</dbReference>